<evidence type="ECO:0000313" key="10">
    <source>
        <dbReference type="EMBL" id="MIK94426.1"/>
    </source>
</evidence>
<dbReference type="Gene3D" id="3.40.640.10">
    <property type="entry name" value="Type I PLP-dependent aspartate aminotransferase-like (Major domain)"/>
    <property type="match status" value="1"/>
</dbReference>
<dbReference type="PANTHER" id="PTHR11601">
    <property type="entry name" value="CYSTEINE DESULFURYLASE FAMILY MEMBER"/>
    <property type="match status" value="1"/>
</dbReference>
<evidence type="ECO:0000259" key="9">
    <source>
        <dbReference type="Pfam" id="PF00266"/>
    </source>
</evidence>
<dbReference type="InterPro" id="IPR000192">
    <property type="entry name" value="Aminotrans_V_dom"/>
</dbReference>
<evidence type="ECO:0000256" key="8">
    <source>
        <dbReference type="ARBA" id="ARBA00050776"/>
    </source>
</evidence>
<organism evidence="10 11">
    <name type="scientific">Salmonella enterica</name>
    <name type="common">Salmonella choleraesuis</name>
    <dbReference type="NCBI Taxonomy" id="28901"/>
    <lineage>
        <taxon>Bacteria</taxon>
        <taxon>Pseudomonadati</taxon>
        <taxon>Pseudomonadota</taxon>
        <taxon>Gammaproteobacteria</taxon>
        <taxon>Enterobacterales</taxon>
        <taxon>Enterobacteriaceae</taxon>
        <taxon>Salmonella</taxon>
    </lineage>
</organism>
<evidence type="ECO:0000256" key="4">
    <source>
        <dbReference type="ARBA" id="ARBA00022723"/>
    </source>
</evidence>
<keyword evidence="4" id="KW-0479">Metal-binding</keyword>
<dbReference type="GO" id="GO:0046872">
    <property type="term" value="F:metal ion binding"/>
    <property type="evidence" value="ECO:0007669"/>
    <property type="project" value="UniProtKB-KW"/>
</dbReference>
<accession>A0A3W1E482</accession>
<feature type="domain" description="Aminotransferase class V" evidence="9">
    <location>
        <begin position="22"/>
        <end position="362"/>
    </location>
</feature>
<dbReference type="GO" id="GO:0051536">
    <property type="term" value="F:iron-sulfur cluster binding"/>
    <property type="evidence" value="ECO:0007669"/>
    <property type="project" value="UniProtKB-KW"/>
</dbReference>
<dbReference type="AlphaFoldDB" id="A0A3W1E482"/>
<sequence>MIYFDNAASSTPFIYEKLPFTANPSVRHQEGDKSRWVMDCFRRMLSENLGGFPSNYIFTSGATESANLIIQGICMHAQKAENSRNEIIINETEHPAVYSTVLAMKKKGFVVHTLSVDSDGIVKKEEVAPLLNERTLMVCIMHVNNETGIIQPVNEIFKKIKDIDCKIITVCDVVQAFTKVDLLPDPSCTDFFFSSGHKIGAMKGTGFFYMNENIIISPVFYGGGQENGLRPGTENVDGIYSMMKAYSFYLENRESIHNQIKLLNKTLEESLKKRGIPYKIHSAGHYKSDFIHSVVFYGINAASLFDFLSINGICVSKGSACSNNSSVKSRVLTAMNIPNDEIESTLRISFSYHNTAEEVKTLSNTISKFIEAGRA</sequence>
<dbReference type="PIRSF" id="PIRSF005572">
    <property type="entry name" value="NifS"/>
    <property type="match status" value="1"/>
</dbReference>
<evidence type="ECO:0000256" key="7">
    <source>
        <dbReference type="ARBA" id="ARBA00023014"/>
    </source>
</evidence>
<evidence type="ECO:0000256" key="6">
    <source>
        <dbReference type="ARBA" id="ARBA00023004"/>
    </source>
</evidence>
<dbReference type="InterPro" id="IPR015422">
    <property type="entry name" value="PyrdxlP-dep_Trfase_small"/>
</dbReference>
<comment type="cofactor">
    <cofactor evidence="1">
        <name>pyridoxal 5'-phosphate</name>
        <dbReference type="ChEBI" id="CHEBI:597326"/>
    </cofactor>
</comment>
<name>A0A3W1E482_SALER</name>
<keyword evidence="6" id="KW-0408">Iron</keyword>
<dbReference type="Gene3D" id="1.10.260.50">
    <property type="match status" value="1"/>
</dbReference>
<keyword evidence="3" id="KW-0808">Transferase</keyword>
<comment type="caution">
    <text evidence="10">The sequence shown here is derived from an EMBL/GenBank/DDBJ whole genome shotgun (WGS) entry which is preliminary data.</text>
</comment>
<evidence type="ECO:0000256" key="3">
    <source>
        <dbReference type="ARBA" id="ARBA00022679"/>
    </source>
</evidence>
<dbReference type="Pfam" id="PF00266">
    <property type="entry name" value="Aminotran_5"/>
    <property type="match status" value="1"/>
</dbReference>
<gene>
    <name evidence="10" type="ORF">KO51_23715</name>
</gene>
<protein>
    <submittedName>
        <fullName evidence="10">Cysteine desulfurase</fullName>
    </submittedName>
</protein>
<keyword evidence="7" id="KW-0411">Iron-sulfur</keyword>
<comment type="catalytic activity">
    <reaction evidence="8">
        <text>(sulfur carrier)-H + L-cysteine = (sulfur carrier)-SH + L-alanine</text>
        <dbReference type="Rhea" id="RHEA:43892"/>
        <dbReference type="Rhea" id="RHEA-COMP:14737"/>
        <dbReference type="Rhea" id="RHEA-COMP:14739"/>
        <dbReference type="ChEBI" id="CHEBI:29917"/>
        <dbReference type="ChEBI" id="CHEBI:35235"/>
        <dbReference type="ChEBI" id="CHEBI:57972"/>
        <dbReference type="ChEBI" id="CHEBI:64428"/>
        <dbReference type="EC" id="2.8.1.7"/>
    </reaction>
</comment>
<reference evidence="10 11" key="1">
    <citation type="submission" date="2018-08" db="EMBL/GenBank/DDBJ databases">
        <authorList>
            <consortium name="GenomeTrakr network: Whole genome sequencing for foodborne pathogen traceback"/>
        </authorList>
    </citation>
    <scope>NUCLEOTIDE SEQUENCE [LARGE SCALE GENOMIC DNA]</scope>
    <source>
        <strain evidence="10 11">FLUFL-1338</strain>
    </source>
</reference>
<dbReference type="SUPFAM" id="SSF53383">
    <property type="entry name" value="PLP-dependent transferases"/>
    <property type="match status" value="1"/>
</dbReference>
<dbReference type="Proteomes" id="UP000885283">
    <property type="component" value="Unassembled WGS sequence"/>
</dbReference>
<dbReference type="EMBL" id="RSMR01000037">
    <property type="protein sequence ID" value="MIK94426.1"/>
    <property type="molecule type" value="Genomic_DNA"/>
</dbReference>
<proteinExistence type="inferred from homology"/>
<evidence type="ECO:0000256" key="2">
    <source>
        <dbReference type="ARBA" id="ARBA00006490"/>
    </source>
</evidence>
<dbReference type="InterPro" id="IPR015421">
    <property type="entry name" value="PyrdxlP-dep_Trfase_major"/>
</dbReference>
<evidence type="ECO:0000313" key="11">
    <source>
        <dbReference type="Proteomes" id="UP000885283"/>
    </source>
</evidence>
<dbReference type="PANTHER" id="PTHR11601:SF34">
    <property type="entry name" value="CYSTEINE DESULFURASE"/>
    <property type="match status" value="1"/>
</dbReference>
<evidence type="ECO:0000256" key="5">
    <source>
        <dbReference type="ARBA" id="ARBA00022898"/>
    </source>
</evidence>
<dbReference type="Gene3D" id="3.90.1150.10">
    <property type="entry name" value="Aspartate Aminotransferase, domain 1"/>
    <property type="match status" value="1"/>
</dbReference>
<evidence type="ECO:0000256" key="1">
    <source>
        <dbReference type="ARBA" id="ARBA00001933"/>
    </source>
</evidence>
<dbReference type="GO" id="GO:0031071">
    <property type="term" value="F:cysteine desulfurase activity"/>
    <property type="evidence" value="ECO:0007669"/>
    <property type="project" value="UniProtKB-EC"/>
</dbReference>
<dbReference type="InterPro" id="IPR015424">
    <property type="entry name" value="PyrdxlP-dep_Trfase"/>
</dbReference>
<comment type="similarity">
    <text evidence="2">Belongs to the class-V pyridoxal-phosphate-dependent aminotransferase family. NifS/IscS subfamily.</text>
</comment>
<keyword evidence="5" id="KW-0663">Pyridoxal phosphate</keyword>
<dbReference type="InterPro" id="IPR016454">
    <property type="entry name" value="Cysteine_dSase"/>
</dbReference>